<keyword evidence="1" id="KW-0472">Membrane</keyword>
<evidence type="ECO:0000313" key="2">
    <source>
        <dbReference type="EMBL" id="MBD3122743.1"/>
    </source>
</evidence>
<keyword evidence="1" id="KW-0812">Transmembrane</keyword>
<organism evidence="2 3">
    <name type="scientific">Citrobacter braakii</name>
    <dbReference type="NCBI Taxonomy" id="57706"/>
    <lineage>
        <taxon>Bacteria</taxon>
        <taxon>Pseudomonadati</taxon>
        <taxon>Pseudomonadota</taxon>
        <taxon>Gammaproteobacteria</taxon>
        <taxon>Enterobacterales</taxon>
        <taxon>Enterobacteriaceae</taxon>
        <taxon>Citrobacter</taxon>
        <taxon>Citrobacter freundii complex</taxon>
    </lineage>
</organism>
<dbReference type="EMBL" id="JACXSK010000003">
    <property type="protein sequence ID" value="MBD3122743.1"/>
    <property type="molecule type" value="Genomic_DNA"/>
</dbReference>
<proteinExistence type="predicted"/>
<feature type="transmembrane region" description="Helical" evidence="1">
    <location>
        <begin position="6"/>
        <end position="25"/>
    </location>
</feature>
<comment type="caution">
    <text evidence="2">The sequence shown here is derived from an EMBL/GenBank/DDBJ whole genome shotgun (WGS) entry which is preliminary data.</text>
</comment>
<protein>
    <submittedName>
        <fullName evidence="2">Uncharacterized protein</fullName>
    </submittedName>
</protein>
<evidence type="ECO:0000313" key="3">
    <source>
        <dbReference type="Proteomes" id="UP000605024"/>
    </source>
</evidence>
<dbReference type="AlphaFoldDB" id="A0A8I0G033"/>
<reference evidence="2" key="1">
    <citation type="submission" date="2020-09" db="EMBL/GenBank/DDBJ databases">
        <title>Characterization of IncC plasmids in Enterobacterales of food-producing animals originating from China.</title>
        <authorList>
            <person name="Zhang Y."/>
            <person name="Lei C.-W."/>
        </authorList>
    </citation>
    <scope>NUCLEOTIDE SEQUENCE</scope>
    <source>
        <strain evidence="2">CC1</strain>
    </source>
</reference>
<name>A0A8I0G033_CITBR</name>
<dbReference type="Proteomes" id="UP000605024">
    <property type="component" value="Unassembled WGS sequence"/>
</dbReference>
<keyword evidence="1" id="KW-1133">Transmembrane helix</keyword>
<accession>A0A8I0G033</accession>
<sequence length="32" mass="3922">MVIKSIKLILNVLSFFISIYVYYMYKNKNYVI</sequence>
<evidence type="ECO:0000256" key="1">
    <source>
        <dbReference type="SAM" id="Phobius"/>
    </source>
</evidence>
<gene>
    <name evidence="2" type="ORF">ID160_08655</name>
</gene>